<comment type="caution">
    <text evidence="2">The sequence shown here is derived from an EMBL/GenBank/DDBJ whole genome shotgun (WGS) entry which is preliminary data.</text>
</comment>
<keyword evidence="3" id="KW-1185">Reference proteome</keyword>
<dbReference type="PROSITE" id="PS51819">
    <property type="entry name" value="VOC"/>
    <property type="match status" value="1"/>
</dbReference>
<reference evidence="3" key="1">
    <citation type="journal article" date="2019" name="Int. J. Syst. Evol. Microbiol.">
        <title>The Global Catalogue of Microorganisms (GCM) 10K type strain sequencing project: providing services to taxonomists for standard genome sequencing and annotation.</title>
        <authorList>
            <consortium name="The Broad Institute Genomics Platform"/>
            <consortium name="The Broad Institute Genome Sequencing Center for Infectious Disease"/>
            <person name="Wu L."/>
            <person name="Ma J."/>
        </authorList>
    </citation>
    <scope>NUCLEOTIDE SEQUENCE [LARGE SCALE GENOMIC DNA]</scope>
    <source>
        <strain evidence="3">CGMCC-1.15741</strain>
    </source>
</reference>
<feature type="domain" description="VOC" evidence="1">
    <location>
        <begin position="1"/>
        <end position="124"/>
    </location>
</feature>
<dbReference type="EMBL" id="JBHSSW010000005">
    <property type="protein sequence ID" value="MFC6197588.1"/>
    <property type="molecule type" value="Genomic_DNA"/>
</dbReference>
<evidence type="ECO:0000259" key="1">
    <source>
        <dbReference type="PROSITE" id="PS51819"/>
    </source>
</evidence>
<dbReference type="RefSeq" id="WP_377376712.1">
    <property type="nucleotide sequence ID" value="NZ_JBHSSW010000005.1"/>
</dbReference>
<dbReference type="InterPro" id="IPR004360">
    <property type="entry name" value="Glyas_Fos-R_dOase_dom"/>
</dbReference>
<dbReference type="InterPro" id="IPR029068">
    <property type="entry name" value="Glyas_Bleomycin-R_OHBP_Dase"/>
</dbReference>
<dbReference type="Proteomes" id="UP001596303">
    <property type="component" value="Unassembled WGS sequence"/>
</dbReference>
<proteinExistence type="predicted"/>
<dbReference type="CDD" id="cd07262">
    <property type="entry name" value="VOC_like"/>
    <property type="match status" value="1"/>
</dbReference>
<gene>
    <name evidence="2" type="ORF">ACFQDM_05835</name>
</gene>
<dbReference type="SUPFAM" id="SSF54593">
    <property type="entry name" value="Glyoxalase/Bleomycin resistance protein/Dihydroxybiphenyl dioxygenase"/>
    <property type="match status" value="1"/>
</dbReference>
<dbReference type="PANTHER" id="PTHR35006:SF1">
    <property type="entry name" value="BLL2941 PROTEIN"/>
    <property type="match status" value="1"/>
</dbReference>
<name>A0ABW1S7H8_9PROT</name>
<evidence type="ECO:0000313" key="2">
    <source>
        <dbReference type="EMBL" id="MFC6197588.1"/>
    </source>
</evidence>
<organism evidence="2 3">
    <name type="scientific">Ponticaulis profundi</name>
    <dbReference type="NCBI Taxonomy" id="2665222"/>
    <lineage>
        <taxon>Bacteria</taxon>
        <taxon>Pseudomonadati</taxon>
        <taxon>Pseudomonadota</taxon>
        <taxon>Alphaproteobacteria</taxon>
        <taxon>Hyphomonadales</taxon>
        <taxon>Hyphomonadaceae</taxon>
        <taxon>Ponticaulis</taxon>
    </lineage>
</organism>
<accession>A0ABW1S7H8</accession>
<dbReference type="Gene3D" id="3.10.180.10">
    <property type="entry name" value="2,3-Dihydroxybiphenyl 1,2-Dioxygenase, domain 1"/>
    <property type="match status" value="1"/>
</dbReference>
<dbReference type="PANTHER" id="PTHR35006">
    <property type="entry name" value="GLYOXALASE FAMILY PROTEIN (AFU_ORTHOLOGUE AFUA_5G14830)"/>
    <property type="match status" value="1"/>
</dbReference>
<dbReference type="InterPro" id="IPR037523">
    <property type="entry name" value="VOC_core"/>
</dbReference>
<protein>
    <submittedName>
        <fullName evidence="2">VOC family protein</fullName>
    </submittedName>
</protein>
<evidence type="ECO:0000313" key="3">
    <source>
        <dbReference type="Proteomes" id="UP001596303"/>
    </source>
</evidence>
<sequence length="126" mass="13490">MFSHIMVGSNDIERSRKFYDACFAALGGKPGIMDPKGRLIYLHNGGVFLVTKPIDGEPACHANGGTIGFAVDSEEMAEAWHKAGLEAGGTAIEDPPGIREGSGQKLHLAYLRDPDGNKICTMMRVS</sequence>
<dbReference type="Pfam" id="PF00903">
    <property type="entry name" value="Glyoxalase"/>
    <property type="match status" value="1"/>
</dbReference>